<feature type="chain" id="PRO_5015121193" description="non-specific serine/threonine protein kinase" evidence="28">
    <location>
        <begin position="27"/>
        <end position="852"/>
    </location>
</feature>
<feature type="compositionally biased region" description="Low complexity" evidence="26">
    <location>
        <begin position="48"/>
        <end position="58"/>
    </location>
</feature>
<dbReference type="EMBL" id="PDCK01000040">
    <property type="protein sequence ID" value="PRQ47185.1"/>
    <property type="molecule type" value="Genomic_DNA"/>
</dbReference>
<keyword evidence="21" id="KW-0834">Unfolded protein response</keyword>
<feature type="domain" description="KEN" evidence="30">
    <location>
        <begin position="713"/>
        <end position="844"/>
    </location>
</feature>
<evidence type="ECO:0000256" key="19">
    <source>
        <dbReference type="ARBA" id="ARBA00023180"/>
    </source>
</evidence>
<dbReference type="GO" id="GO:0004521">
    <property type="term" value="F:RNA endonuclease activity"/>
    <property type="evidence" value="ECO:0007669"/>
    <property type="project" value="InterPro"/>
</dbReference>
<dbReference type="CDD" id="cd10422">
    <property type="entry name" value="RNase_Ire1"/>
    <property type="match status" value="1"/>
</dbReference>
<keyword evidence="14 27" id="KW-1133">Transmembrane helix</keyword>
<dbReference type="InterPro" id="IPR010513">
    <property type="entry name" value="KEN_dom"/>
</dbReference>
<evidence type="ECO:0000256" key="25">
    <source>
        <dbReference type="ARBA" id="ARBA00065357"/>
    </source>
</evidence>
<dbReference type="PROSITE" id="PS00108">
    <property type="entry name" value="PROTEIN_KINASE_ST"/>
    <property type="match status" value="1"/>
</dbReference>
<dbReference type="PANTHER" id="PTHR13954:SF6">
    <property type="entry name" value="NON-SPECIFIC SERINE_THREONINE PROTEIN KINASE"/>
    <property type="match status" value="1"/>
</dbReference>
<evidence type="ECO:0000256" key="27">
    <source>
        <dbReference type="SAM" id="Phobius"/>
    </source>
</evidence>
<dbReference type="FunFam" id="1.10.510.10:FF:000463">
    <property type="entry name" value="Serine/threonine-protein kinase/endoribonuclease IRE1a"/>
    <property type="match status" value="1"/>
</dbReference>
<keyword evidence="5 31" id="KW-0808">Transferase</keyword>
<evidence type="ECO:0000256" key="7">
    <source>
        <dbReference type="ARBA" id="ARBA00022729"/>
    </source>
</evidence>
<evidence type="ECO:0000256" key="2">
    <source>
        <dbReference type="ARBA" id="ARBA00012513"/>
    </source>
</evidence>
<feature type="signal peptide" evidence="28">
    <location>
        <begin position="1"/>
        <end position="26"/>
    </location>
</feature>
<dbReference type="InterPro" id="IPR011009">
    <property type="entry name" value="Kinase-like_dom_sf"/>
</dbReference>
<keyword evidence="17" id="KW-1015">Disulfide bond</keyword>
<dbReference type="GO" id="GO:0005524">
    <property type="term" value="F:ATP binding"/>
    <property type="evidence" value="ECO:0007669"/>
    <property type="project" value="UniProtKB-KW"/>
</dbReference>
<comment type="caution">
    <text evidence="31">The sequence shown here is derived from an EMBL/GenBank/DDBJ whole genome shotgun (WGS) entry which is preliminary data.</text>
</comment>
<reference evidence="31 32" key="1">
    <citation type="journal article" date="2018" name="Nat. Genet.">
        <title>The Rosa genome provides new insights in the design of modern roses.</title>
        <authorList>
            <person name="Bendahmane M."/>
        </authorList>
    </citation>
    <scope>NUCLEOTIDE SEQUENCE [LARGE SCALE GENOMIC DNA]</scope>
    <source>
        <strain evidence="32">cv. Old Blush</strain>
    </source>
</reference>
<dbReference type="EC" id="2.7.11.1" evidence="2"/>
<comment type="catalytic activity">
    <reaction evidence="24">
        <text>L-seryl-[protein] + ATP = O-phospho-L-seryl-[protein] + ADP + H(+)</text>
        <dbReference type="Rhea" id="RHEA:17989"/>
        <dbReference type="Rhea" id="RHEA-COMP:9863"/>
        <dbReference type="Rhea" id="RHEA-COMP:11604"/>
        <dbReference type="ChEBI" id="CHEBI:15378"/>
        <dbReference type="ChEBI" id="CHEBI:29999"/>
        <dbReference type="ChEBI" id="CHEBI:30616"/>
        <dbReference type="ChEBI" id="CHEBI:83421"/>
        <dbReference type="ChEBI" id="CHEBI:456216"/>
        <dbReference type="EC" id="2.7.11.1"/>
    </reaction>
</comment>
<evidence type="ECO:0000313" key="31">
    <source>
        <dbReference type="EMBL" id="PRQ47185.1"/>
    </source>
</evidence>
<keyword evidence="7 28" id="KW-0732">Signal</keyword>
<protein>
    <recommendedName>
        <fullName evidence="2">non-specific serine/threonine protein kinase</fullName>
        <ecNumber evidence="2">2.7.11.1</ecNumber>
    </recommendedName>
</protein>
<comment type="subcellular location">
    <subcellularLocation>
        <location evidence="1">Endoplasmic reticulum membrane</location>
        <topology evidence="1">Single-pass type I membrane protein</topology>
    </subcellularLocation>
</comment>
<evidence type="ECO:0000259" key="29">
    <source>
        <dbReference type="PROSITE" id="PS50011"/>
    </source>
</evidence>
<comment type="catalytic activity">
    <reaction evidence="23">
        <text>L-threonyl-[protein] + ATP = O-phospho-L-threonyl-[protein] + ADP + H(+)</text>
        <dbReference type="Rhea" id="RHEA:46608"/>
        <dbReference type="Rhea" id="RHEA-COMP:11060"/>
        <dbReference type="Rhea" id="RHEA-COMP:11605"/>
        <dbReference type="ChEBI" id="CHEBI:15378"/>
        <dbReference type="ChEBI" id="CHEBI:30013"/>
        <dbReference type="ChEBI" id="CHEBI:30616"/>
        <dbReference type="ChEBI" id="CHEBI:61977"/>
        <dbReference type="ChEBI" id="CHEBI:456216"/>
        <dbReference type="EC" id="2.7.11.1"/>
    </reaction>
</comment>
<evidence type="ECO:0000256" key="10">
    <source>
        <dbReference type="ARBA" id="ARBA00022801"/>
    </source>
</evidence>
<keyword evidence="6 27" id="KW-0812">Transmembrane</keyword>
<dbReference type="GO" id="GO:0016787">
    <property type="term" value="F:hydrolase activity"/>
    <property type="evidence" value="ECO:0007669"/>
    <property type="project" value="UniProtKB-KW"/>
</dbReference>
<dbReference type="GO" id="GO:0006397">
    <property type="term" value="P:mRNA processing"/>
    <property type="evidence" value="ECO:0007669"/>
    <property type="project" value="UniProtKB-KW"/>
</dbReference>
<keyword evidence="9" id="KW-0418">Kinase</keyword>
<keyword evidence="18" id="KW-0804">Transcription</keyword>
<feature type="transmembrane region" description="Helical" evidence="27">
    <location>
        <begin position="331"/>
        <end position="352"/>
    </location>
</feature>
<comment type="subunit">
    <text evidence="25">Homodimer; disulfide-linked. Dimer formation is driven by hydrophobic interactions within the N-terminal luminal domains and stabilized by disulfide bridges.</text>
</comment>
<evidence type="ECO:0000256" key="1">
    <source>
        <dbReference type="ARBA" id="ARBA00004115"/>
    </source>
</evidence>
<evidence type="ECO:0000256" key="4">
    <source>
        <dbReference type="ARBA" id="ARBA00022664"/>
    </source>
</evidence>
<dbReference type="SMART" id="SM00220">
    <property type="entry name" value="S_TKc"/>
    <property type="match status" value="1"/>
</dbReference>
<evidence type="ECO:0000256" key="23">
    <source>
        <dbReference type="ARBA" id="ARBA00047899"/>
    </source>
</evidence>
<dbReference type="GO" id="GO:0051082">
    <property type="term" value="F:unfolded protein binding"/>
    <property type="evidence" value="ECO:0007669"/>
    <property type="project" value="TreeGrafter"/>
</dbReference>
<evidence type="ECO:0000256" key="6">
    <source>
        <dbReference type="ARBA" id="ARBA00022692"/>
    </source>
</evidence>
<keyword evidence="11" id="KW-0256">Endoplasmic reticulum</keyword>
<dbReference type="OMA" id="KESSFCA"/>
<keyword evidence="16 27" id="KW-0472">Membrane</keyword>
<evidence type="ECO:0000256" key="5">
    <source>
        <dbReference type="ARBA" id="ARBA00022679"/>
    </source>
</evidence>
<evidence type="ECO:0000256" key="26">
    <source>
        <dbReference type="SAM" id="MobiDB-lite"/>
    </source>
</evidence>
<keyword evidence="13" id="KW-0391">Immunity</keyword>
<keyword evidence="15" id="KW-0805">Transcription regulation</keyword>
<dbReference type="Pfam" id="PF00069">
    <property type="entry name" value="Pkinase"/>
    <property type="match status" value="1"/>
</dbReference>
<keyword evidence="32" id="KW-1185">Reference proteome</keyword>
<dbReference type="InterPro" id="IPR045133">
    <property type="entry name" value="IRE1/2-like"/>
</dbReference>
<dbReference type="InterPro" id="IPR008271">
    <property type="entry name" value="Ser/Thr_kinase_AS"/>
</dbReference>
<keyword evidence="4" id="KW-0507">mRNA processing</keyword>
<dbReference type="Gene3D" id="1.20.1440.180">
    <property type="entry name" value="KEN domain"/>
    <property type="match status" value="1"/>
</dbReference>
<dbReference type="InterPro" id="IPR000719">
    <property type="entry name" value="Prot_kinase_dom"/>
</dbReference>
<dbReference type="Gene3D" id="3.30.200.20">
    <property type="entry name" value="Phosphorylase Kinase, domain 1"/>
    <property type="match status" value="1"/>
</dbReference>
<dbReference type="FunFam" id="1.20.1440.180:FF:000002">
    <property type="entry name" value="Serine/threonine-protein kinase/endoribonuclease IRE1"/>
    <property type="match status" value="1"/>
</dbReference>
<dbReference type="GO" id="GO:0004674">
    <property type="term" value="F:protein serine/threonine kinase activity"/>
    <property type="evidence" value="ECO:0007669"/>
    <property type="project" value="UniProtKB-KW"/>
</dbReference>
<keyword evidence="20" id="KW-0508">mRNA splicing</keyword>
<dbReference type="InterPro" id="IPR038357">
    <property type="entry name" value="KEN_sf"/>
</dbReference>
<dbReference type="SUPFAM" id="SSF56112">
    <property type="entry name" value="Protein kinase-like (PK-like)"/>
    <property type="match status" value="1"/>
</dbReference>
<feature type="compositionally biased region" description="Basic and acidic residues" evidence="26">
    <location>
        <begin position="384"/>
        <end position="400"/>
    </location>
</feature>
<accession>A0A2P6RL86</accession>
<dbReference type="PROSITE" id="PS51392">
    <property type="entry name" value="KEN"/>
    <property type="match status" value="1"/>
</dbReference>
<gene>
    <name evidence="31" type="ORF">RchiOBHm_Chr2g0096971</name>
</gene>
<dbReference type="InterPro" id="IPR011048">
    <property type="entry name" value="Haem_d1_sf"/>
</dbReference>
<dbReference type="PANTHER" id="PTHR13954">
    <property type="entry name" value="IRE1-RELATED"/>
    <property type="match status" value="1"/>
</dbReference>
<proteinExistence type="predicted"/>
<dbReference type="GO" id="GO:0002376">
    <property type="term" value="P:immune system process"/>
    <property type="evidence" value="ECO:0007669"/>
    <property type="project" value="UniProtKB-KW"/>
</dbReference>
<dbReference type="InterPro" id="IPR015943">
    <property type="entry name" value="WD40/YVTN_repeat-like_dom_sf"/>
</dbReference>
<dbReference type="Gene3D" id="2.130.10.10">
    <property type="entry name" value="YVTN repeat-like/Quinoprotein amine dehydrogenase"/>
    <property type="match status" value="1"/>
</dbReference>
<evidence type="ECO:0000256" key="17">
    <source>
        <dbReference type="ARBA" id="ARBA00023157"/>
    </source>
</evidence>
<dbReference type="GO" id="GO:0008380">
    <property type="term" value="P:RNA splicing"/>
    <property type="evidence" value="ECO:0007669"/>
    <property type="project" value="UniProtKB-KW"/>
</dbReference>
<dbReference type="Proteomes" id="UP000238479">
    <property type="component" value="Chromosome 2"/>
</dbReference>
<dbReference type="Gramene" id="PRQ47185">
    <property type="protein sequence ID" value="PRQ47185"/>
    <property type="gene ID" value="RchiOBHm_Chr2g0096971"/>
</dbReference>
<evidence type="ECO:0000256" key="13">
    <source>
        <dbReference type="ARBA" id="ARBA00022859"/>
    </source>
</evidence>
<dbReference type="Gene3D" id="1.10.510.10">
    <property type="entry name" value="Transferase(Phosphotransferase) domain 1"/>
    <property type="match status" value="1"/>
</dbReference>
<dbReference type="FunFam" id="3.30.200.20:FF:000077">
    <property type="entry name" value="Putative Serine/threonine-protein kinase/endoribonuclease IRE1"/>
    <property type="match status" value="1"/>
</dbReference>
<name>A0A2P6RL86_ROSCH</name>
<evidence type="ECO:0000256" key="11">
    <source>
        <dbReference type="ARBA" id="ARBA00022824"/>
    </source>
</evidence>
<evidence type="ECO:0000256" key="3">
    <source>
        <dbReference type="ARBA" id="ARBA00022527"/>
    </source>
</evidence>
<dbReference type="GO" id="GO:0036498">
    <property type="term" value="P:IRE1-mediated unfolded protein response"/>
    <property type="evidence" value="ECO:0007669"/>
    <property type="project" value="TreeGrafter"/>
</dbReference>
<keyword evidence="19" id="KW-0325">Glycoprotein</keyword>
<evidence type="ECO:0000256" key="15">
    <source>
        <dbReference type="ARBA" id="ARBA00023015"/>
    </source>
</evidence>
<keyword evidence="10" id="KW-0378">Hydrolase</keyword>
<evidence type="ECO:0000256" key="16">
    <source>
        <dbReference type="ARBA" id="ARBA00023136"/>
    </source>
</evidence>
<keyword evidence="3" id="KW-0723">Serine/threonine-protein kinase</keyword>
<evidence type="ECO:0000256" key="20">
    <source>
        <dbReference type="ARBA" id="ARBA00023187"/>
    </source>
</evidence>
<dbReference type="SMART" id="SM00580">
    <property type="entry name" value="PUG"/>
    <property type="match status" value="1"/>
</dbReference>
<keyword evidence="22" id="KW-0511">Multifunctional enzyme</keyword>
<dbReference type="PROSITE" id="PS50011">
    <property type="entry name" value="PROTEIN_KINASE_DOM"/>
    <property type="match status" value="1"/>
</dbReference>
<feature type="region of interest" description="Disordered" evidence="26">
    <location>
        <begin position="360"/>
        <end position="400"/>
    </location>
</feature>
<dbReference type="SUPFAM" id="SSF51004">
    <property type="entry name" value="C-terminal (heme d1) domain of cytochrome cd1-nitrite reductase"/>
    <property type="match status" value="1"/>
</dbReference>
<evidence type="ECO:0000259" key="30">
    <source>
        <dbReference type="PROSITE" id="PS51392"/>
    </source>
</evidence>
<feature type="domain" description="Protein kinase" evidence="29">
    <location>
        <begin position="428"/>
        <end position="710"/>
    </location>
</feature>
<organism evidence="31 32">
    <name type="scientific">Rosa chinensis</name>
    <name type="common">China rose</name>
    <dbReference type="NCBI Taxonomy" id="74649"/>
    <lineage>
        <taxon>Eukaryota</taxon>
        <taxon>Viridiplantae</taxon>
        <taxon>Streptophyta</taxon>
        <taxon>Embryophyta</taxon>
        <taxon>Tracheophyta</taxon>
        <taxon>Spermatophyta</taxon>
        <taxon>Magnoliopsida</taxon>
        <taxon>eudicotyledons</taxon>
        <taxon>Gunneridae</taxon>
        <taxon>Pentapetalae</taxon>
        <taxon>rosids</taxon>
        <taxon>fabids</taxon>
        <taxon>Rosales</taxon>
        <taxon>Rosaceae</taxon>
        <taxon>Rosoideae</taxon>
        <taxon>Rosoideae incertae sedis</taxon>
        <taxon>Rosa</taxon>
    </lineage>
</organism>
<dbReference type="AlphaFoldDB" id="A0A2P6RL86"/>
<evidence type="ECO:0000256" key="22">
    <source>
        <dbReference type="ARBA" id="ARBA00023268"/>
    </source>
</evidence>
<evidence type="ECO:0000256" key="24">
    <source>
        <dbReference type="ARBA" id="ARBA00048679"/>
    </source>
</evidence>
<dbReference type="GO" id="GO:0009751">
    <property type="term" value="P:response to salicylic acid"/>
    <property type="evidence" value="ECO:0007669"/>
    <property type="project" value="UniProtKB-ARBA"/>
</dbReference>
<dbReference type="SMR" id="A0A2P6RL86"/>
<dbReference type="GO" id="GO:1990604">
    <property type="term" value="C:IRE1-TRAF2-ASK1 complex"/>
    <property type="evidence" value="ECO:0007669"/>
    <property type="project" value="TreeGrafter"/>
</dbReference>
<feature type="region of interest" description="Disordered" evidence="26">
    <location>
        <begin position="43"/>
        <end position="67"/>
    </location>
</feature>
<evidence type="ECO:0000256" key="21">
    <source>
        <dbReference type="ARBA" id="ARBA00023230"/>
    </source>
</evidence>
<evidence type="ECO:0000256" key="18">
    <source>
        <dbReference type="ARBA" id="ARBA00023163"/>
    </source>
</evidence>
<evidence type="ECO:0000256" key="28">
    <source>
        <dbReference type="SAM" id="SignalP"/>
    </source>
</evidence>
<evidence type="ECO:0000256" key="9">
    <source>
        <dbReference type="ARBA" id="ARBA00022777"/>
    </source>
</evidence>
<evidence type="ECO:0000256" key="8">
    <source>
        <dbReference type="ARBA" id="ARBA00022741"/>
    </source>
</evidence>
<evidence type="ECO:0000256" key="14">
    <source>
        <dbReference type="ARBA" id="ARBA00022989"/>
    </source>
</evidence>
<keyword evidence="8" id="KW-0547">Nucleotide-binding</keyword>
<sequence>MKHHHQHHAATCKLLLLLLLLILGSTGPNATVSASALLRSQPNHDAGLSRSPSRSLLSHPPPKRSTQFVAAPEGKLRLVDTDSGAVIYTVGLGAPLYSSYQAPQGKDNNRFHVDVDEDGEVYLVSNDIKQNLHIPISEFVHKTPYALEDGSVTVGSKKTTTFVIDPMTGRTIHTYTSSRGEEQGLLYLGFIKGIKQWIKPVPTNPNAAKALLYVLVTEYSLKAYFPHSNEVSWNLTYSEIGVISFCSDIESPVSGAFGSEAGSDIVLPLSCQSKIRVRHQNRISIEPSRHGRLLEEHNADKILSDPTSNAMPVVRKSPKGMLVMLFDWSRVLTLSFSFIILMAFVIYCYTYVVKRQQLSNSDSNTAPSKRRKSRKSEKNASGIGEEKEKHVSSQDEEALAHSEGDNKTLFLDKLFYGAAVGRRIGKLLVSNTEIAKGSNGTIVLEGVYEGRPVAVKRLVLAHHDVAFKEIQNLIASDQHQNIVRWYGVEYDRDFVYLSLERCICNLDDLIQIYSNSGENPVAGEEYAMIQNKVRLSTVKNLMPNVNLWKENGLLSPLLLKLMRDVVCGLVHLHELGIIHRDLKPQNVLLIKESSFCAKLSDMGISKRLIGDMSSLGSGSSGWQAPEQLLHGRQTRAVDLFSLGCVLFFCITGGRHPFGDHLERDINIVKNQMDLFLVEYIPEALDLISRLLNRDPELRPKAVEVLHHPLFWSSELRLSFLRDYSDRVELEDRKANSDLLKALESTAPVALGGKWNENMDPAFLTNIGHYRRYKFDSVRDLLRVMRNKYNHYRELPKEIQELLGPVPEGYDHYFASRFPKLLIEVYKVACKHCREEEWFQKYFKSIANESSGL</sequence>
<dbReference type="STRING" id="74649.A0A2P6RL86"/>
<dbReference type="Pfam" id="PF06479">
    <property type="entry name" value="Ribonuc_2-5A"/>
    <property type="match status" value="1"/>
</dbReference>
<evidence type="ECO:0000256" key="12">
    <source>
        <dbReference type="ARBA" id="ARBA00022840"/>
    </source>
</evidence>
<keyword evidence="12" id="KW-0067">ATP-binding</keyword>
<dbReference type="GO" id="GO:0042742">
    <property type="term" value="P:defense response to bacterium"/>
    <property type="evidence" value="ECO:0007669"/>
    <property type="project" value="UniProtKB-ARBA"/>
</dbReference>
<evidence type="ECO:0000313" key="32">
    <source>
        <dbReference type="Proteomes" id="UP000238479"/>
    </source>
</evidence>